<comment type="caution">
    <text evidence="3">The sequence shown here is derived from an EMBL/GenBank/DDBJ whole genome shotgun (WGS) entry which is preliminary data.</text>
</comment>
<keyword evidence="1" id="KW-0472">Membrane</keyword>
<feature type="transmembrane region" description="Helical" evidence="1">
    <location>
        <begin position="270"/>
        <end position="292"/>
    </location>
</feature>
<dbReference type="InterPro" id="IPR058486">
    <property type="entry name" value="DUF8173"/>
</dbReference>
<dbReference type="AlphaFoldDB" id="A0ABD6A2X1"/>
<dbReference type="Pfam" id="PF26514">
    <property type="entry name" value="DUF8173"/>
    <property type="match status" value="1"/>
</dbReference>
<feature type="transmembrane region" description="Helical" evidence="1">
    <location>
        <begin position="301"/>
        <end position="317"/>
    </location>
</feature>
<dbReference type="RefSeq" id="WP_340696375.1">
    <property type="nucleotide sequence ID" value="NZ_JBHTAT010000004.1"/>
</dbReference>
<reference evidence="3 4" key="1">
    <citation type="journal article" date="2019" name="Int. J. Syst. Evol. Microbiol.">
        <title>The Global Catalogue of Microorganisms (GCM) 10K type strain sequencing project: providing services to taxonomists for standard genome sequencing and annotation.</title>
        <authorList>
            <consortium name="The Broad Institute Genomics Platform"/>
            <consortium name="The Broad Institute Genome Sequencing Center for Infectious Disease"/>
            <person name="Wu L."/>
            <person name="Ma J."/>
        </authorList>
    </citation>
    <scope>NUCLEOTIDE SEQUENCE [LARGE SCALE GENOMIC DNA]</scope>
    <source>
        <strain evidence="3 4">GX21</strain>
    </source>
</reference>
<gene>
    <name evidence="3" type="ORF">ACFQKE_17895</name>
</gene>
<keyword evidence="1" id="KW-0812">Transmembrane</keyword>
<evidence type="ECO:0000313" key="4">
    <source>
        <dbReference type="Proteomes" id="UP001596434"/>
    </source>
</evidence>
<evidence type="ECO:0000259" key="2">
    <source>
        <dbReference type="Pfam" id="PF26514"/>
    </source>
</evidence>
<feature type="domain" description="DUF8173" evidence="2">
    <location>
        <begin position="195"/>
        <end position="337"/>
    </location>
</feature>
<feature type="transmembrane region" description="Helical" evidence="1">
    <location>
        <begin position="205"/>
        <end position="228"/>
    </location>
</feature>
<accession>A0ABD6A2X1</accession>
<name>A0ABD6A2X1_9EURY</name>
<organism evidence="3 4">
    <name type="scientific">Haloplanus litoreus</name>
    <dbReference type="NCBI Taxonomy" id="767515"/>
    <lineage>
        <taxon>Archaea</taxon>
        <taxon>Methanobacteriati</taxon>
        <taxon>Methanobacteriota</taxon>
        <taxon>Stenosarchaea group</taxon>
        <taxon>Halobacteria</taxon>
        <taxon>Halobacteriales</taxon>
        <taxon>Haloferacaceae</taxon>
        <taxon>Haloplanus</taxon>
    </lineage>
</organism>
<feature type="transmembrane region" description="Helical" evidence="1">
    <location>
        <begin position="323"/>
        <end position="340"/>
    </location>
</feature>
<keyword evidence="1" id="KW-1133">Transmembrane helix</keyword>
<evidence type="ECO:0000313" key="3">
    <source>
        <dbReference type="EMBL" id="MFC7257134.1"/>
    </source>
</evidence>
<sequence>MRLSFGTAERRGVVVALVAVLLLSTVTGVAAAQSVRGASGTIVVEEGQTVSSVDALAGSIVVRGTVTGDVSGAAGTIHVAEGGRVGGSISGAAGDVRIDGEVGGDVTAGSGNVQVTETATIGGDVEIGAGYVRIDGQIDGDVRVGAETIVLGPNADIGGELRYDAAEFRQDPAATVAGGVVEDPDLRGNVGTFTLPNWVTTGYSLLANLLLGVILLALFPAFSARLAGRVSDEPAKTGGVGLLTLIGGPILLALVAITIIGIPLAVLGAIAFGLAIWVGVVYGQYAVGAWVLRRAGRDDRWLALVAGLVGFAVLDLIPVLGGFLVFGALLLGLGALALGLRDSFRTRRRSGPSDRQTTFSESFGDS</sequence>
<protein>
    <submittedName>
        <fullName evidence="3">Polymer-forming cytoskeletal protein</fullName>
    </submittedName>
</protein>
<feature type="transmembrane region" description="Helical" evidence="1">
    <location>
        <begin position="240"/>
        <end position="264"/>
    </location>
</feature>
<dbReference type="GeneID" id="96955425"/>
<evidence type="ECO:0000256" key="1">
    <source>
        <dbReference type="SAM" id="Phobius"/>
    </source>
</evidence>
<proteinExistence type="predicted"/>
<keyword evidence="4" id="KW-1185">Reference proteome</keyword>
<dbReference type="EMBL" id="JBHTAT010000004">
    <property type="protein sequence ID" value="MFC7257134.1"/>
    <property type="molecule type" value="Genomic_DNA"/>
</dbReference>
<dbReference type="Proteomes" id="UP001596434">
    <property type="component" value="Unassembled WGS sequence"/>
</dbReference>